<dbReference type="Proteomes" id="UP000002730">
    <property type="component" value="Chromosome"/>
</dbReference>
<dbReference type="GO" id="GO:0030288">
    <property type="term" value="C:outer membrane-bounded periplasmic space"/>
    <property type="evidence" value="ECO:0007669"/>
    <property type="project" value="TreeGrafter"/>
</dbReference>
<dbReference type="PANTHER" id="PTHR30404">
    <property type="entry name" value="N-ACETYLMURAMOYL-L-ALANINE AMIDASE"/>
    <property type="match status" value="1"/>
</dbReference>
<feature type="domain" description="MurNAc-LAA" evidence="2">
    <location>
        <begin position="101"/>
        <end position="214"/>
    </location>
</feature>
<evidence type="ECO:0000259" key="2">
    <source>
        <dbReference type="SMART" id="SM00646"/>
    </source>
</evidence>
<dbReference type="SUPFAM" id="SSF53187">
    <property type="entry name" value="Zn-dependent exopeptidases"/>
    <property type="match status" value="1"/>
</dbReference>
<dbReference type="HOGENOM" id="CLU_014322_7_0_9"/>
<dbReference type="AlphaFoldDB" id="D9SX54"/>
<reference evidence="3 4" key="1">
    <citation type="submission" date="2010-08" db="EMBL/GenBank/DDBJ databases">
        <title>Complete sequence of Clostridium cellulovorans 743B.</title>
        <authorList>
            <consortium name="US DOE Joint Genome Institute"/>
            <person name="Lucas S."/>
            <person name="Copeland A."/>
            <person name="Lapidus A."/>
            <person name="Cheng J.-F."/>
            <person name="Bruce D."/>
            <person name="Goodwin L."/>
            <person name="Pitluck S."/>
            <person name="Chertkov O."/>
            <person name="Detter J.C."/>
            <person name="Han C."/>
            <person name="Tapia R."/>
            <person name="Land M."/>
            <person name="Hauser L."/>
            <person name="Chang Y.-J."/>
            <person name="Jeffries C."/>
            <person name="Kyrpides N."/>
            <person name="Ivanova N."/>
            <person name="Mikhailova N."/>
            <person name="Hemme C.L."/>
            <person name="Woyke T."/>
        </authorList>
    </citation>
    <scope>NUCLEOTIDE SEQUENCE [LARGE SCALE GENOMIC DNA]</scope>
    <source>
        <strain evidence="4">ATCC 35296 / DSM 3052 / OCM 3 / 743B</strain>
    </source>
</reference>
<accession>D9SX54</accession>
<dbReference type="InterPro" id="IPR050695">
    <property type="entry name" value="N-acetylmuramoyl_amidase_3"/>
</dbReference>
<dbReference type="GO" id="GO:0008745">
    <property type="term" value="F:N-acetylmuramoyl-L-alanine amidase activity"/>
    <property type="evidence" value="ECO:0007669"/>
    <property type="project" value="InterPro"/>
</dbReference>
<sequence length="224" mass="25431">MRHFIKTILIALSIMFFCVGMVEAKDITILIDPGHGGLDGGAKSAEGLLEKHINLKIGTFLKECLEEGGYKVHMTRTEDISLHTQDSSVRSEKLQDLHARCEMKNSTECDIFISIHLNAFPEVYVKGPQVWYASNIKSKLLAEVIQKYLEADLEITKKRFAKDAKNSYIILRNPTDRADVLVECGFLSNPEEAQKLNNEEYQRKISKAIKAAIDNYVERQKDLQ</sequence>
<dbReference type="OrthoDB" id="9806267at2"/>
<keyword evidence="1 3" id="KW-0378">Hydrolase</keyword>
<dbReference type="GO" id="GO:0009253">
    <property type="term" value="P:peptidoglycan catabolic process"/>
    <property type="evidence" value="ECO:0007669"/>
    <property type="project" value="InterPro"/>
</dbReference>
<dbReference type="KEGG" id="ccb:Clocel_3687"/>
<proteinExistence type="predicted"/>
<evidence type="ECO:0000313" key="4">
    <source>
        <dbReference type="Proteomes" id="UP000002730"/>
    </source>
</evidence>
<dbReference type="InterPro" id="IPR002508">
    <property type="entry name" value="MurNAc-LAA_cat"/>
</dbReference>
<protein>
    <submittedName>
        <fullName evidence="3">Cell wall hydrolase/autolysin</fullName>
    </submittedName>
</protein>
<dbReference type="Gene3D" id="3.40.630.40">
    <property type="entry name" value="Zn-dependent exopeptidases"/>
    <property type="match status" value="1"/>
</dbReference>
<dbReference type="STRING" id="573061.Clocel_3687"/>
<name>D9SX54_CLOC7</name>
<dbReference type="SMART" id="SM00646">
    <property type="entry name" value="Ami_3"/>
    <property type="match status" value="1"/>
</dbReference>
<dbReference type="PANTHER" id="PTHR30404:SF0">
    <property type="entry name" value="N-ACETYLMURAMOYL-L-ALANINE AMIDASE AMIC"/>
    <property type="match status" value="1"/>
</dbReference>
<organism evidence="3 4">
    <name type="scientific">Clostridium cellulovorans (strain ATCC 35296 / DSM 3052 / OCM 3 / 743B)</name>
    <dbReference type="NCBI Taxonomy" id="573061"/>
    <lineage>
        <taxon>Bacteria</taxon>
        <taxon>Bacillati</taxon>
        <taxon>Bacillota</taxon>
        <taxon>Clostridia</taxon>
        <taxon>Eubacteriales</taxon>
        <taxon>Clostridiaceae</taxon>
        <taxon>Clostridium</taxon>
    </lineage>
</organism>
<dbReference type="RefSeq" id="WP_010073695.1">
    <property type="nucleotide sequence ID" value="NC_014393.1"/>
</dbReference>
<keyword evidence="4" id="KW-1185">Reference proteome</keyword>
<evidence type="ECO:0000313" key="3">
    <source>
        <dbReference type="EMBL" id="ADL53357.1"/>
    </source>
</evidence>
<evidence type="ECO:0000256" key="1">
    <source>
        <dbReference type="ARBA" id="ARBA00022801"/>
    </source>
</evidence>
<dbReference type="eggNOG" id="COG0860">
    <property type="taxonomic scope" value="Bacteria"/>
</dbReference>
<dbReference type="CDD" id="cd02696">
    <property type="entry name" value="MurNAc-LAA"/>
    <property type="match status" value="1"/>
</dbReference>
<dbReference type="EMBL" id="CP002160">
    <property type="protein sequence ID" value="ADL53357.1"/>
    <property type="molecule type" value="Genomic_DNA"/>
</dbReference>
<dbReference type="Pfam" id="PF01520">
    <property type="entry name" value="Amidase_3"/>
    <property type="match status" value="1"/>
</dbReference>
<gene>
    <name evidence="3" type="ordered locus">Clocel_3687</name>
</gene>